<accession>V5FEP4</accession>
<dbReference type="InParanoid" id="V5FEP4"/>
<dbReference type="EMBL" id="BAUL01000142">
    <property type="protein sequence ID" value="GAD95884.1"/>
    <property type="molecule type" value="Genomic_DNA"/>
</dbReference>
<evidence type="ECO:0000256" key="1">
    <source>
        <dbReference type="ARBA" id="ARBA00023002"/>
    </source>
</evidence>
<dbReference type="FunFam" id="3.40.50.720:FF:000426">
    <property type="entry name" value="Aldehyde reductase 2"/>
    <property type="match status" value="1"/>
</dbReference>
<dbReference type="AlphaFoldDB" id="V5FEP4"/>
<evidence type="ECO:0000313" key="6">
    <source>
        <dbReference type="Proteomes" id="UP000018001"/>
    </source>
</evidence>
<keyword evidence="1" id="KW-0560">Oxidoreductase</keyword>
<dbReference type="HOGENOM" id="CLU_007383_9_2_1"/>
<dbReference type="Pfam" id="PF01370">
    <property type="entry name" value="Epimerase"/>
    <property type="match status" value="1"/>
</dbReference>
<evidence type="ECO:0000256" key="2">
    <source>
        <dbReference type="ARBA" id="ARBA00023445"/>
    </source>
</evidence>
<dbReference type="PANTHER" id="PTHR10366:SF562">
    <property type="entry name" value="ALDEHYDE REDUCTASE II (AFU_ORTHOLOGUE AFUA_1G11360)"/>
    <property type="match status" value="1"/>
</dbReference>
<dbReference type="eggNOG" id="KOG1502">
    <property type="taxonomic scope" value="Eukaryota"/>
</dbReference>
<dbReference type="GO" id="GO:0016616">
    <property type="term" value="F:oxidoreductase activity, acting on the CH-OH group of donors, NAD or NADP as acceptor"/>
    <property type="evidence" value="ECO:0007669"/>
    <property type="project" value="TreeGrafter"/>
</dbReference>
<dbReference type="InterPro" id="IPR050425">
    <property type="entry name" value="NAD(P)_dehydrat-like"/>
</dbReference>
<comment type="similarity">
    <text evidence="2">Belongs to the NAD(P)-dependent epimerase/dehydratase family. Dihydroflavonol-4-reductase subfamily.</text>
</comment>
<dbReference type="OrthoDB" id="2735536at2759"/>
<dbReference type="SUPFAM" id="SSF51735">
    <property type="entry name" value="NAD(P)-binding Rossmann-fold domains"/>
    <property type="match status" value="1"/>
</dbReference>
<feature type="compositionally biased region" description="Basic and acidic residues" evidence="3">
    <location>
        <begin position="298"/>
        <end position="309"/>
    </location>
</feature>
<organism evidence="5 6">
    <name type="scientific">Byssochlamys spectabilis (strain No. 5 / NBRC 109023)</name>
    <name type="common">Paecilomyces variotii</name>
    <dbReference type="NCBI Taxonomy" id="1356009"/>
    <lineage>
        <taxon>Eukaryota</taxon>
        <taxon>Fungi</taxon>
        <taxon>Dikarya</taxon>
        <taxon>Ascomycota</taxon>
        <taxon>Pezizomycotina</taxon>
        <taxon>Eurotiomycetes</taxon>
        <taxon>Eurotiomycetidae</taxon>
        <taxon>Eurotiales</taxon>
        <taxon>Thermoascaceae</taxon>
        <taxon>Paecilomyces</taxon>
    </lineage>
</organism>
<feature type="domain" description="NAD-dependent epimerase/dehydratase" evidence="4">
    <location>
        <begin position="14"/>
        <end position="261"/>
    </location>
</feature>
<comment type="caution">
    <text evidence="5">The sequence shown here is derived from an EMBL/GenBank/DDBJ whole genome shotgun (WGS) entry which is preliminary data.</text>
</comment>
<evidence type="ECO:0000259" key="4">
    <source>
        <dbReference type="Pfam" id="PF01370"/>
    </source>
</evidence>
<dbReference type="Gene3D" id="3.40.50.720">
    <property type="entry name" value="NAD(P)-binding Rossmann-like Domain"/>
    <property type="match status" value="1"/>
</dbReference>
<evidence type="ECO:0000256" key="3">
    <source>
        <dbReference type="SAM" id="MobiDB-lite"/>
    </source>
</evidence>
<dbReference type="InterPro" id="IPR001509">
    <property type="entry name" value="Epimerase_deHydtase"/>
</dbReference>
<gene>
    <name evidence="5" type="ORF">PVAR5_4532</name>
</gene>
<proteinExistence type="inferred from homology"/>
<sequence length="340" mass="37551">MTVKEYAIPKGSRILVTGANGYIASNVVDVLLELGYIVRGTVRTEKPWLNRLFENKYGKGKFESVIVEAMETEGAFDSAMQGVAGVVHVASDVSLKPDPKDVIPKAVGGAINVLKAAAKEPAVKRVVLTSSSSAALIPEPNVKGIVVTEETWNDAAVKAAWDESIPAEEKSYTVYAASKTEAERQSWKWVEENKPGFIFNSVLPNMNYGRILAPEIQGSTMGWTRRLFEGNDSCVKLLPPQWFVDVQDTARLHVIALLDPAVNSERLFAFASPLNWTDVIGILRKLRPQRQFPDPPENEGRDLSDIKPSKRAEQLIRDFFGRPGWTSLEESLAKGIEDLQ</sequence>
<feature type="region of interest" description="Disordered" evidence="3">
    <location>
        <begin position="290"/>
        <end position="309"/>
    </location>
</feature>
<dbReference type="SMR" id="V5FEP4"/>
<dbReference type="PANTHER" id="PTHR10366">
    <property type="entry name" value="NAD DEPENDENT EPIMERASE/DEHYDRATASE"/>
    <property type="match status" value="1"/>
</dbReference>
<dbReference type="Proteomes" id="UP000018001">
    <property type="component" value="Unassembled WGS sequence"/>
</dbReference>
<keyword evidence="6" id="KW-1185">Reference proteome</keyword>
<protein>
    <submittedName>
        <fullName evidence="5">Cinnamoyl-CoA reductase</fullName>
    </submittedName>
</protein>
<name>V5FEP4_BYSSN</name>
<evidence type="ECO:0000313" key="5">
    <source>
        <dbReference type="EMBL" id="GAD95884.1"/>
    </source>
</evidence>
<dbReference type="InterPro" id="IPR036291">
    <property type="entry name" value="NAD(P)-bd_dom_sf"/>
</dbReference>
<reference evidence="6" key="1">
    <citation type="journal article" date="2014" name="Genome Announc.">
        <title>Draft genome sequence of the formaldehyde-resistant fungus Byssochlamys spectabilis No. 5 (anamorph Paecilomyces variotii No. 5) (NBRC109023).</title>
        <authorList>
            <person name="Oka T."/>
            <person name="Ekino K."/>
            <person name="Fukuda K."/>
            <person name="Nomura Y."/>
        </authorList>
    </citation>
    <scope>NUCLEOTIDE SEQUENCE [LARGE SCALE GENOMIC DNA]</scope>
    <source>
        <strain evidence="6">No. 5 / NBRC 109023</strain>
    </source>
</reference>